<dbReference type="HAMAP" id="MF_00839">
    <property type="entry name" value="HPF"/>
    <property type="match status" value="1"/>
</dbReference>
<sequence>MEIAITGRHVNVSDRLRDYVDTKLSKVQQLDPRVQRIEVMVSHEANPRQAKLSERVEITCRSKGPVIRAEACHEDRQAAVDLAAEKLLERLRRAHDKRHVLRGRRRTSVADATAALTDTLQTGPSEESVEAPDQFGSIGDSPIEVREKVHESAPMTLAEAVRRMELVGHDFFLFHDSDTQRPSVVYRRRGWSYGVIHLDVQDAHDAAVNGTAVESPVTETARVGV</sequence>
<dbReference type="PANTHER" id="PTHR33231">
    <property type="entry name" value="30S RIBOSOMAL PROTEIN"/>
    <property type="match status" value="1"/>
</dbReference>
<evidence type="ECO:0000256" key="1">
    <source>
        <dbReference type="ARBA" id="ARBA00022845"/>
    </source>
</evidence>
<dbReference type="Gene3D" id="3.30.160.100">
    <property type="entry name" value="Ribosome hibernation promotion factor-like"/>
    <property type="match status" value="1"/>
</dbReference>
<dbReference type="PANTHER" id="PTHR33231:SF1">
    <property type="entry name" value="30S RIBOSOMAL PROTEIN"/>
    <property type="match status" value="1"/>
</dbReference>
<evidence type="ECO:0000256" key="2">
    <source>
        <dbReference type="HAMAP-Rule" id="MF_00839"/>
    </source>
</evidence>
<dbReference type="InterPro" id="IPR032528">
    <property type="entry name" value="Ribosom_S30AE_C"/>
</dbReference>
<comment type="subunit">
    <text evidence="2">Interacts with 100S ribosomes.</text>
</comment>
<comment type="function">
    <text evidence="2">Required for dimerization of active 70S ribosomes into 100S ribosomes in stationary phase; 100S ribosomes are translationally inactive and sometimes present during exponential growth.</text>
</comment>
<dbReference type="Pfam" id="PF16321">
    <property type="entry name" value="Ribosom_S30AE_C"/>
    <property type="match status" value="1"/>
</dbReference>
<dbReference type="CDD" id="cd00552">
    <property type="entry name" value="RaiA"/>
    <property type="match status" value="1"/>
</dbReference>
<proteinExistence type="inferred from homology"/>
<dbReference type="EMBL" id="CP104874">
    <property type="protein sequence ID" value="WWF04377.1"/>
    <property type="molecule type" value="Genomic_DNA"/>
</dbReference>
<dbReference type="InterPro" id="IPR050574">
    <property type="entry name" value="HPF/YfiA_ribosome-assoc"/>
</dbReference>
<comment type="similarity">
    <text evidence="2">Belongs to the HPF/YfiA ribosome-associated protein family. Long HPF subfamily.</text>
</comment>
<dbReference type="NCBIfam" id="TIGR00741">
    <property type="entry name" value="yfiA"/>
    <property type="match status" value="1"/>
</dbReference>
<name>A0ABZ2FAQ1_9MICO</name>
<feature type="domain" description="Sigma 54 modulation/S30EA ribosomal protein C-terminal" evidence="3">
    <location>
        <begin position="145"/>
        <end position="195"/>
    </location>
</feature>
<comment type="subcellular location">
    <subcellularLocation>
        <location evidence="2">Cytoplasm</location>
    </subcellularLocation>
</comment>
<organism evidence="4 5">
    <name type="scientific">Janibacter terrae</name>
    <dbReference type="NCBI Taxonomy" id="103817"/>
    <lineage>
        <taxon>Bacteria</taxon>
        <taxon>Bacillati</taxon>
        <taxon>Actinomycetota</taxon>
        <taxon>Actinomycetes</taxon>
        <taxon>Micrococcales</taxon>
        <taxon>Intrasporangiaceae</taxon>
        <taxon>Janibacter</taxon>
    </lineage>
</organism>
<dbReference type="InterPro" id="IPR036567">
    <property type="entry name" value="RHF-like"/>
</dbReference>
<accession>A0ABZ2FAQ1</accession>
<keyword evidence="1 2" id="KW-0810">Translation regulation</keyword>
<evidence type="ECO:0000259" key="3">
    <source>
        <dbReference type="Pfam" id="PF16321"/>
    </source>
</evidence>
<keyword evidence="2" id="KW-0963">Cytoplasm</keyword>
<dbReference type="Pfam" id="PF02482">
    <property type="entry name" value="Ribosomal_S30AE"/>
    <property type="match status" value="1"/>
</dbReference>
<reference evidence="4 5" key="1">
    <citation type="submission" date="2022-09" db="EMBL/GenBank/DDBJ databases">
        <title>Complete genome sequence of Janibacter terrae strain COS04-44, PCL-degrading bacteria isolated from oil spilled coast.</title>
        <authorList>
            <person name="Park H."/>
            <person name="Kim J.Y."/>
            <person name="An S.H."/>
            <person name="Lee C.M."/>
            <person name="Weon H.-Y."/>
        </authorList>
    </citation>
    <scope>NUCLEOTIDE SEQUENCE [LARGE SCALE GENOMIC DNA]</scope>
    <source>
        <strain evidence="4 5">COS04-44</strain>
    </source>
</reference>
<dbReference type="InterPro" id="IPR034694">
    <property type="entry name" value="HPF_long/plastid"/>
</dbReference>
<gene>
    <name evidence="4" type="primary">raiA</name>
    <name evidence="2" type="synonym">hpf</name>
    <name evidence="4" type="ORF">N5P18_11830</name>
</gene>
<dbReference type="Proteomes" id="UP001381003">
    <property type="component" value="Chromosome"/>
</dbReference>
<keyword evidence="5" id="KW-1185">Reference proteome</keyword>
<evidence type="ECO:0000313" key="4">
    <source>
        <dbReference type="EMBL" id="WWF04377.1"/>
    </source>
</evidence>
<protein>
    <recommendedName>
        <fullName evidence="2">Ribosome hibernation promoting factor</fullName>
        <shortName evidence="2">HPF</shortName>
    </recommendedName>
</protein>
<dbReference type="InterPro" id="IPR038416">
    <property type="entry name" value="Ribosom_S30AE_C_sf"/>
</dbReference>
<dbReference type="InterPro" id="IPR003489">
    <property type="entry name" value="RHF/RaiA"/>
</dbReference>
<dbReference type="SUPFAM" id="SSF69754">
    <property type="entry name" value="Ribosome binding protein Y (YfiA homologue)"/>
    <property type="match status" value="1"/>
</dbReference>
<evidence type="ECO:0000313" key="5">
    <source>
        <dbReference type="Proteomes" id="UP001381003"/>
    </source>
</evidence>
<dbReference type="Gene3D" id="3.30.505.50">
    <property type="entry name" value="Sigma 54 modulation/S30EA ribosomal protein, C-terminal domain"/>
    <property type="match status" value="1"/>
</dbReference>
<dbReference type="RefSeq" id="WP_338537779.1">
    <property type="nucleotide sequence ID" value="NZ_CP104874.1"/>
</dbReference>